<organism evidence="1 2">
    <name type="scientific">Blautia obeum</name>
    <dbReference type="NCBI Taxonomy" id="40520"/>
    <lineage>
        <taxon>Bacteria</taxon>
        <taxon>Bacillati</taxon>
        <taxon>Bacillota</taxon>
        <taxon>Clostridia</taxon>
        <taxon>Lachnospirales</taxon>
        <taxon>Lachnospiraceae</taxon>
        <taxon>Blautia</taxon>
    </lineage>
</organism>
<sequence>MTVNDYMDKGREEGLVEGRRKESERYDKLIAFLVRDNNFTAFDKISRDNNYLQEMFKHYGL</sequence>
<evidence type="ECO:0000313" key="1">
    <source>
        <dbReference type="EMBL" id="CUQ38243.1"/>
    </source>
</evidence>
<reference evidence="1 2" key="1">
    <citation type="submission" date="2015-09" db="EMBL/GenBank/DDBJ databases">
        <authorList>
            <consortium name="Pathogen Informatics"/>
        </authorList>
    </citation>
    <scope>NUCLEOTIDE SEQUENCE [LARGE SCALE GENOMIC DNA]</scope>
    <source>
        <strain evidence="1 2">2789STDY5834957</strain>
    </source>
</reference>
<dbReference type="RefSeq" id="WP_055060564.1">
    <property type="nucleotide sequence ID" value="NZ_CZBP01000039.1"/>
</dbReference>
<accession>A0A174VTX3</accession>
<dbReference type="EMBL" id="CZBP01000039">
    <property type="protein sequence ID" value="CUQ38243.1"/>
    <property type="molecule type" value="Genomic_DNA"/>
</dbReference>
<dbReference type="AlphaFoldDB" id="A0A174VTX3"/>
<protein>
    <submittedName>
        <fullName evidence="1">Uncharacterized protein</fullName>
    </submittedName>
</protein>
<name>A0A174VTX3_9FIRM</name>
<gene>
    <name evidence="1" type="ORF">ERS852569_03525</name>
</gene>
<dbReference type="Proteomes" id="UP000095762">
    <property type="component" value="Unassembled WGS sequence"/>
</dbReference>
<proteinExistence type="predicted"/>
<evidence type="ECO:0000313" key="2">
    <source>
        <dbReference type="Proteomes" id="UP000095762"/>
    </source>
</evidence>